<dbReference type="Pfam" id="PF00106">
    <property type="entry name" value="adh_short"/>
    <property type="match status" value="1"/>
</dbReference>
<evidence type="ECO:0000256" key="1">
    <source>
        <dbReference type="ARBA" id="ARBA00006484"/>
    </source>
</evidence>
<dbReference type="OrthoDB" id="294295at2759"/>
<name>A0A812TX97_SYMPI</name>
<comment type="caution">
    <text evidence="4">The sequence shown here is derived from an EMBL/GenBank/DDBJ whole genome shotgun (WGS) entry which is preliminary data.</text>
</comment>
<dbReference type="PANTHER" id="PTHR43618">
    <property type="entry name" value="7-ALPHA-HYDROXYSTEROID DEHYDROGENASE"/>
    <property type="match status" value="1"/>
</dbReference>
<dbReference type="AlphaFoldDB" id="A0A812TX97"/>
<dbReference type="EMBL" id="CAJNIZ010033157">
    <property type="protein sequence ID" value="CAE7542710.1"/>
    <property type="molecule type" value="Genomic_DNA"/>
</dbReference>
<dbReference type="InterPro" id="IPR036291">
    <property type="entry name" value="NAD(P)-bd_dom_sf"/>
</dbReference>
<keyword evidence="3" id="KW-0560">Oxidoreductase</keyword>
<organism evidence="4 5">
    <name type="scientific">Symbiodinium pilosum</name>
    <name type="common">Dinoflagellate</name>
    <dbReference type="NCBI Taxonomy" id="2952"/>
    <lineage>
        <taxon>Eukaryota</taxon>
        <taxon>Sar</taxon>
        <taxon>Alveolata</taxon>
        <taxon>Dinophyceae</taxon>
        <taxon>Suessiales</taxon>
        <taxon>Symbiodiniaceae</taxon>
        <taxon>Symbiodinium</taxon>
    </lineage>
</organism>
<accession>A0A812TX97</accession>
<keyword evidence="2" id="KW-0521">NADP</keyword>
<dbReference type="InterPro" id="IPR002347">
    <property type="entry name" value="SDR_fam"/>
</dbReference>
<dbReference type="GO" id="GO:0016491">
    <property type="term" value="F:oxidoreductase activity"/>
    <property type="evidence" value="ECO:0007669"/>
    <property type="project" value="UniProtKB-KW"/>
</dbReference>
<gene>
    <name evidence="4" type="primary">rhlG</name>
    <name evidence="4" type="ORF">SPIL2461_LOCUS14369</name>
</gene>
<dbReference type="Gene3D" id="3.40.50.720">
    <property type="entry name" value="NAD(P)-binding Rossmann-like Domain"/>
    <property type="match status" value="1"/>
</dbReference>
<comment type="similarity">
    <text evidence="1">Belongs to the short-chain dehydrogenases/reductases (SDR) family.</text>
</comment>
<dbReference type="InterPro" id="IPR052178">
    <property type="entry name" value="Sec_Metab_Biosynth_SDR"/>
</dbReference>
<evidence type="ECO:0000313" key="4">
    <source>
        <dbReference type="EMBL" id="CAE7542710.1"/>
    </source>
</evidence>
<evidence type="ECO:0000256" key="3">
    <source>
        <dbReference type="ARBA" id="ARBA00023002"/>
    </source>
</evidence>
<reference evidence="4" key="1">
    <citation type="submission" date="2021-02" db="EMBL/GenBank/DDBJ databases">
        <authorList>
            <person name="Dougan E. K."/>
            <person name="Rhodes N."/>
            <person name="Thang M."/>
            <person name="Chan C."/>
        </authorList>
    </citation>
    <scope>NUCLEOTIDE SEQUENCE</scope>
</reference>
<dbReference type="Proteomes" id="UP000649617">
    <property type="component" value="Unassembled WGS sequence"/>
</dbReference>
<dbReference type="SUPFAM" id="SSF51735">
    <property type="entry name" value="NAD(P)-binding Rossmann-fold domains"/>
    <property type="match status" value="1"/>
</dbReference>
<proteinExistence type="inferred from homology"/>
<dbReference type="PANTHER" id="PTHR43618:SF8">
    <property type="entry name" value="7ALPHA-HYDROXYSTEROID DEHYDROGENASE"/>
    <property type="match status" value="1"/>
</dbReference>
<keyword evidence="5" id="KW-1185">Reference proteome</keyword>
<evidence type="ECO:0000313" key="5">
    <source>
        <dbReference type="Proteomes" id="UP000649617"/>
    </source>
</evidence>
<evidence type="ECO:0000256" key="2">
    <source>
        <dbReference type="ARBA" id="ARBA00022857"/>
    </source>
</evidence>
<protein>
    <submittedName>
        <fullName evidence="4">RhlG protein</fullName>
    </submittedName>
</protein>
<sequence length="125" mass="12916">AGKNVLVTGGGRGIGEMIAEGLVVNQCFVIISSRDAKQCEATAARLNALGKGKCVAFGSDLATSAGIEALAKRVQELTGGKLHALVNNSGKAWGEPFENFDVPKGFDEILRINVAGSMLDALVPC</sequence>
<dbReference type="PRINTS" id="PR00081">
    <property type="entry name" value="GDHRDH"/>
</dbReference>
<feature type="non-terminal residue" evidence="4">
    <location>
        <position position="1"/>
    </location>
</feature>